<keyword evidence="4 6" id="KW-0862">Zinc</keyword>
<evidence type="ECO:0000259" key="7">
    <source>
        <dbReference type="PROSITE" id="PS50023"/>
    </source>
</evidence>
<dbReference type="GO" id="GO:0051371">
    <property type="term" value="F:muscle alpha-actinin binding"/>
    <property type="evidence" value="ECO:0007669"/>
    <property type="project" value="TreeGrafter"/>
</dbReference>
<feature type="domain" description="PDZ" evidence="8">
    <location>
        <begin position="1"/>
        <end position="71"/>
    </location>
</feature>
<dbReference type="GO" id="GO:0003779">
    <property type="term" value="F:actin binding"/>
    <property type="evidence" value="ECO:0007669"/>
    <property type="project" value="TreeGrafter"/>
</dbReference>
<evidence type="ECO:0000313" key="10">
    <source>
        <dbReference type="Proteomes" id="UP000694388"/>
    </source>
</evidence>
<dbReference type="Pfam" id="PF15936">
    <property type="entry name" value="DUF4749"/>
    <property type="match status" value="1"/>
</dbReference>
<organism evidence="9 10">
    <name type="scientific">Eptatretus burgeri</name>
    <name type="common">Inshore hagfish</name>
    <dbReference type="NCBI Taxonomy" id="7764"/>
    <lineage>
        <taxon>Eukaryota</taxon>
        <taxon>Metazoa</taxon>
        <taxon>Chordata</taxon>
        <taxon>Craniata</taxon>
        <taxon>Vertebrata</taxon>
        <taxon>Cyclostomata</taxon>
        <taxon>Myxini</taxon>
        <taxon>Myxiniformes</taxon>
        <taxon>Myxinidae</taxon>
        <taxon>Eptatretinae</taxon>
        <taxon>Eptatretus</taxon>
    </lineage>
</organism>
<dbReference type="InterPro" id="IPR001781">
    <property type="entry name" value="Znf_LIM"/>
</dbReference>
<dbReference type="GO" id="GO:0001725">
    <property type="term" value="C:stress fiber"/>
    <property type="evidence" value="ECO:0007669"/>
    <property type="project" value="TreeGrafter"/>
</dbReference>
<dbReference type="GO" id="GO:0046872">
    <property type="term" value="F:metal ion binding"/>
    <property type="evidence" value="ECO:0007669"/>
    <property type="project" value="UniProtKB-KW"/>
</dbReference>
<dbReference type="CDD" id="cd06753">
    <property type="entry name" value="PDZ_PDLIM-like"/>
    <property type="match status" value="1"/>
</dbReference>
<evidence type="ECO:0000256" key="2">
    <source>
        <dbReference type="ARBA" id="ARBA00022490"/>
    </source>
</evidence>
<evidence type="ECO:0000256" key="3">
    <source>
        <dbReference type="ARBA" id="ARBA00022723"/>
    </source>
</evidence>
<dbReference type="FunFam" id="2.10.110.10:FF:000026">
    <property type="entry name" value="PDZ and LIM domain protein 3"/>
    <property type="match status" value="1"/>
</dbReference>
<accession>A0A8C4NC78</accession>
<evidence type="ECO:0000313" key="9">
    <source>
        <dbReference type="Ensembl" id="ENSEBUP00000004755.1"/>
    </source>
</evidence>
<dbReference type="PROSITE" id="PS50023">
    <property type="entry name" value="LIM_DOMAIN_2"/>
    <property type="match status" value="1"/>
</dbReference>
<dbReference type="Gene3D" id="2.10.110.10">
    <property type="entry name" value="Cysteine Rich Protein"/>
    <property type="match status" value="1"/>
</dbReference>
<feature type="domain" description="LIM zinc-binding" evidence="7">
    <location>
        <begin position="244"/>
        <end position="303"/>
    </location>
</feature>
<dbReference type="OMA" id="QIYCETH"/>
<evidence type="ECO:0000259" key="8">
    <source>
        <dbReference type="PROSITE" id="PS50106"/>
    </source>
</evidence>
<dbReference type="InterPro" id="IPR050604">
    <property type="entry name" value="PDZ-LIM_domain"/>
</dbReference>
<keyword evidence="10" id="KW-1185">Reference proteome</keyword>
<reference evidence="9" key="2">
    <citation type="submission" date="2025-09" db="UniProtKB">
        <authorList>
            <consortium name="Ensembl"/>
        </authorList>
    </citation>
    <scope>IDENTIFICATION</scope>
</reference>
<dbReference type="Pfam" id="PF00412">
    <property type="entry name" value="LIM"/>
    <property type="match status" value="1"/>
</dbReference>
<name>A0A8C4NC78_EPTBU</name>
<evidence type="ECO:0000256" key="5">
    <source>
        <dbReference type="ARBA" id="ARBA00023038"/>
    </source>
</evidence>
<dbReference type="SUPFAM" id="SSF57716">
    <property type="entry name" value="Glucocorticoid receptor-like (DNA-binding domain)"/>
    <property type="match status" value="2"/>
</dbReference>
<dbReference type="PANTHER" id="PTHR24214">
    <property type="entry name" value="PDZ AND LIM DOMAIN PROTEIN ZASP"/>
    <property type="match status" value="1"/>
</dbReference>
<dbReference type="Gene3D" id="2.30.42.10">
    <property type="match status" value="1"/>
</dbReference>
<dbReference type="GO" id="GO:0030018">
    <property type="term" value="C:Z disc"/>
    <property type="evidence" value="ECO:0007669"/>
    <property type="project" value="TreeGrafter"/>
</dbReference>
<evidence type="ECO:0000256" key="6">
    <source>
        <dbReference type="PROSITE-ProRule" id="PRU00125"/>
    </source>
</evidence>
<evidence type="ECO:0000256" key="4">
    <source>
        <dbReference type="ARBA" id="ARBA00022833"/>
    </source>
</evidence>
<dbReference type="PROSITE" id="PS50106">
    <property type="entry name" value="PDZ"/>
    <property type="match status" value="1"/>
</dbReference>
<dbReference type="InterPro" id="IPR036034">
    <property type="entry name" value="PDZ_sf"/>
</dbReference>
<dbReference type="SUPFAM" id="SSF50156">
    <property type="entry name" value="PDZ domain-like"/>
    <property type="match status" value="1"/>
</dbReference>
<comment type="subcellular location">
    <subcellularLocation>
        <location evidence="1">Cytoplasm</location>
    </subcellularLocation>
</comment>
<dbReference type="Proteomes" id="UP000694388">
    <property type="component" value="Unplaced"/>
</dbReference>
<dbReference type="GeneTree" id="ENSGT00940000156741"/>
<reference evidence="9" key="1">
    <citation type="submission" date="2025-08" db="UniProtKB">
        <authorList>
            <consortium name="Ensembl"/>
        </authorList>
    </citation>
    <scope>IDENTIFICATION</scope>
</reference>
<keyword evidence="3 6" id="KW-0479">Metal-binding</keyword>
<dbReference type="SMART" id="SM00228">
    <property type="entry name" value="PDZ"/>
    <property type="match status" value="1"/>
</dbReference>
<proteinExistence type="predicted"/>
<dbReference type="FunFam" id="2.30.42.10:FF:000055">
    <property type="entry name" value="PDZ and LIM domain protein 3"/>
    <property type="match status" value="1"/>
</dbReference>
<dbReference type="Pfam" id="PF00595">
    <property type="entry name" value="PDZ"/>
    <property type="match status" value="1"/>
</dbReference>
<keyword evidence="2" id="KW-0963">Cytoplasm</keyword>
<dbReference type="GO" id="GO:0061061">
    <property type="term" value="P:muscle structure development"/>
    <property type="evidence" value="ECO:0007669"/>
    <property type="project" value="TreeGrafter"/>
</dbReference>
<dbReference type="InterPro" id="IPR031847">
    <property type="entry name" value="PDLI1-4/Zasp-like_mid"/>
</dbReference>
<evidence type="ECO:0000256" key="1">
    <source>
        <dbReference type="ARBA" id="ARBA00004496"/>
    </source>
</evidence>
<dbReference type="PROSITE" id="PS00478">
    <property type="entry name" value="LIM_DOMAIN_1"/>
    <property type="match status" value="1"/>
</dbReference>
<dbReference type="SMART" id="SM00132">
    <property type="entry name" value="LIM"/>
    <property type="match status" value="1"/>
</dbReference>
<dbReference type="Ensembl" id="ENSEBUT00000005193.1">
    <property type="protein sequence ID" value="ENSEBUP00000004755.1"/>
    <property type="gene ID" value="ENSEBUG00000003289.1"/>
</dbReference>
<dbReference type="PANTHER" id="PTHR24214:SF61">
    <property type="entry name" value="PDZ AND LIM DOMAIN PROTEIN 3-LIKE"/>
    <property type="match status" value="1"/>
</dbReference>
<dbReference type="GO" id="GO:0031941">
    <property type="term" value="C:filamentous actin"/>
    <property type="evidence" value="ECO:0007669"/>
    <property type="project" value="TreeGrafter"/>
</dbReference>
<dbReference type="AlphaFoldDB" id="A0A8C4NC78"/>
<protein>
    <recommendedName>
        <fullName evidence="11">PDZ and LIM domain protein 1</fullName>
    </recommendedName>
</protein>
<sequence>MPLDVCLTGPAPWGFRLVGGKDFNEPLTVSRITPGSKAEQAQLMRGDIILMINGMSVENLSHLDAQNKIKSCNDITLTIDRPENKLWSPNVMDEQCRPHPFKMNLEGSPQVRMMTGSILLLSITPHHNPNICQLFFCCCKFDKQLQHVICKNVLSVCDDVIAKPEVLKPGSRRSGEVDTGSAVYKMLQEPQEVESQPKQSSSFRFLQDMLDAESNAERPIGTRSVKAPASKPSVLAPASTQKLTVCERCNNGIVGMMVKVRDQYRHPECFVCNDCGSSLKQKGYIFVEGQLYCEQHAKARVQPPEGYEVVAVYPNN</sequence>
<dbReference type="GO" id="GO:0005912">
    <property type="term" value="C:adherens junction"/>
    <property type="evidence" value="ECO:0007669"/>
    <property type="project" value="TreeGrafter"/>
</dbReference>
<dbReference type="InterPro" id="IPR001478">
    <property type="entry name" value="PDZ"/>
</dbReference>
<dbReference type="GO" id="GO:0007507">
    <property type="term" value="P:heart development"/>
    <property type="evidence" value="ECO:0007669"/>
    <property type="project" value="TreeGrafter"/>
</dbReference>
<keyword evidence="5 6" id="KW-0440">LIM domain</keyword>
<dbReference type="GO" id="GO:0030036">
    <property type="term" value="P:actin cytoskeleton organization"/>
    <property type="evidence" value="ECO:0007669"/>
    <property type="project" value="TreeGrafter"/>
</dbReference>
<evidence type="ECO:0008006" key="11">
    <source>
        <dbReference type="Google" id="ProtNLM"/>
    </source>
</evidence>